<dbReference type="PANTHER" id="PTHR42941:SF1">
    <property type="entry name" value="SLL1037 PROTEIN"/>
    <property type="match status" value="1"/>
</dbReference>
<dbReference type="EMBL" id="LFTY01000002">
    <property type="protein sequence ID" value="KMW57915.1"/>
    <property type="molecule type" value="Genomic_DNA"/>
</dbReference>
<dbReference type="Pfam" id="PF16868">
    <property type="entry name" value="NMT1_3"/>
    <property type="match status" value="1"/>
</dbReference>
<evidence type="ECO:0000313" key="2">
    <source>
        <dbReference type="EMBL" id="KMW57915.1"/>
    </source>
</evidence>
<feature type="chain" id="PRO_5005317995" evidence="1">
    <location>
        <begin position="35"/>
        <end position="361"/>
    </location>
</feature>
<reference evidence="2 3" key="1">
    <citation type="submission" date="2015-06" db="EMBL/GenBank/DDBJ databases">
        <title>Draft genome sequence of an Alphaproteobacteria species associated to the Mediterranean sponge Oscarella lobularis.</title>
        <authorList>
            <person name="Jourda C."/>
            <person name="Santini S."/>
            <person name="Claverie J.-M."/>
        </authorList>
    </citation>
    <scope>NUCLEOTIDE SEQUENCE [LARGE SCALE GENOMIC DNA]</scope>
    <source>
        <strain evidence="2">IGS</strain>
    </source>
</reference>
<gene>
    <name evidence="2" type="ORF">AIOL_002883</name>
</gene>
<name>A0A0J9E542_9RHOB</name>
<evidence type="ECO:0000256" key="1">
    <source>
        <dbReference type="SAM" id="SignalP"/>
    </source>
</evidence>
<dbReference type="STRING" id="1675527.AIOL_002883"/>
<protein>
    <submittedName>
        <fullName evidence="2">TRAP transporter solute receptor, TAXI family</fullName>
    </submittedName>
</protein>
<comment type="caution">
    <text evidence="2">The sequence shown here is derived from an EMBL/GenBank/DDBJ whole genome shotgun (WGS) entry which is preliminary data.</text>
</comment>
<sequence>MAELALWEEKNLKLSKYFVAFAVAGALSSAAALAQQNLTAETANAAGVPGNTVLALGEFAGAAGVADVQVATGQTLTNSLQNTAEGKTDITAAPFILPFLMSKGVGPYAKLGPEQGAELAGELSVLYTYRFGVFTLSAYETSKVKGWDDIAGATIYNGPPRGAALTNARGVVKIVTGLSDGEDYTGLQVNWDQGPKTMTDGSADAFVLPSSFPDGRHTRAVSAGAMTMWSMPKGAFESEAAEKYMKAPGSGRLIMPLSNAIQPEGVTVVSEDDMFRGVATVGGEIVHKDMDEELAYQLTKVVLDNLDAIKIKTPFLPGVGLGEIADPSSTGMCGAMPLKYHPGAVRAWEEAGHTVPDCAKP</sequence>
<dbReference type="Proteomes" id="UP000037178">
    <property type="component" value="Unassembled WGS sequence"/>
</dbReference>
<accession>A0A0J9E542</accession>
<evidence type="ECO:0000313" key="3">
    <source>
        <dbReference type="Proteomes" id="UP000037178"/>
    </source>
</evidence>
<dbReference type="OrthoDB" id="8111384at2"/>
<dbReference type="PATRIC" id="fig|1675527.3.peg.3017"/>
<dbReference type="AlphaFoldDB" id="A0A0J9E542"/>
<dbReference type="PANTHER" id="PTHR42941">
    <property type="entry name" value="SLL1037 PROTEIN"/>
    <property type="match status" value="1"/>
</dbReference>
<dbReference type="SUPFAM" id="SSF53850">
    <property type="entry name" value="Periplasmic binding protein-like II"/>
    <property type="match status" value="1"/>
</dbReference>
<dbReference type="Gene3D" id="3.40.190.10">
    <property type="entry name" value="Periplasmic binding protein-like II"/>
    <property type="match status" value="2"/>
</dbReference>
<keyword evidence="2" id="KW-0675">Receptor</keyword>
<feature type="signal peptide" evidence="1">
    <location>
        <begin position="1"/>
        <end position="34"/>
    </location>
</feature>
<keyword evidence="1" id="KW-0732">Signal</keyword>
<dbReference type="InterPro" id="IPR011852">
    <property type="entry name" value="TRAP_TAXI"/>
</dbReference>
<organism evidence="2 3">
    <name type="scientific">Candidatus Rhodobacter oscarellae</name>
    <dbReference type="NCBI Taxonomy" id="1675527"/>
    <lineage>
        <taxon>Bacteria</taxon>
        <taxon>Pseudomonadati</taxon>
        <taxon>Pseudomonadota</taxon>
        <taxon>Alphaproteobacteria</taxon>
        <taxon>Rhodobacterales</taxon>
        <taxon>Rhodobacter group</taxon>
        <taxon>Rhodobacter</taxon>
    </lineage>
</organism>
<proteinExistence type="predicted"/>
<keyword evidence="3" id="KW-1185">Reference proteome</keyword>